<dbReference type="GeneID" id="35874359"/>
<evidence type="ECO:0000313" key="2">
    <source>
        <dbReference type="EMBL" id="SFP87261.1"/>
    </source>
</evidence>
<dbReference type="OrthoDB" id="6215889at2"/>
<reference evidence="2 3" key="1">
    <citation type="submission" date="2016-10" db="EMBL/GenBank/DDBJ databases">
        <authorList>
            <person name="de Groot N.N."/>
        </authorList>
    </citation>
    <scope>NUCLEOTIDE SEQUENCE [LARGE SCALE GENOMIC DNA]</scope>
    <source>
        <strain evidence="2 3">DSM 15893</strain>
    </source>
</reference>
<dbReference type="Pfam" id="PF01206">
    <property type="entry name" value="TusA"/>
    <property type="match status" value="1"/>
</dbReference>
<keyword evidence="2" id="KW-0808">Transferase</keyword>
<dbReference type="SUPFAM" id="SSF64307">
    <property type="entry name" value="SirA-like"/>
    <property type="match status" value="1"/>
</dbReference>
<dbReference type="STRING" id="1121869.SAMN03084138_03367"/>
<dbReference type="InterPro" id="IPR001455">
    <property type="entry name" value="TusA-like"/>
</dbReference>
<sequence length="73" mass="8219">MEIQSLDLRTERCPMALLLAKRTCATLAKDEQIDIVVTDSGALRDIPRYLVNKGFRVTQRTVQDATVLTITKI</sequence>
<protein>
    <submittedName>
        <fullName evidence="2">TusA-related sulfurtransferase</fullName>
    </submittedName>
</protein>
<dbReference type="GO" id="GO:0016740">
    <property type="term" value="F:transferase activity"/>
    <property type="evidence" value="ECO:0007669"/>
    <property type="project" value="UniProtKB-KW"/>
</dbReference>
<accession>A0A1I5TWI8</accession>
<proteinExistence type="predicted"/>
<feature type="domain" description="UPF0033" evidence="1">
    <location>
        <begin position="5"/>
        <end position="71"/>
    </location>
</feature>
<dbReference type="Proteomes" id="UP000182692">
    <property type="component" value="Unassembled WGS sequence"/>
</dbReference>
<dbReference type="InterPro" id="IPR036868">
    <property type="entry name" value="TusA-like_sf"/>
</dbReference>
<dbReference type="RefSeq" id="WP_074927839.1">
    <property type="nucleotide sequence ID" value="NZ_FOWR01000027.1"/>
</dbReference>
<dbReference type="CDD" id="cd00291">
    <property type="entry name" value="SirA_YedF_YeeD"/>
    <property type="match status" value="1"/>
</dbReference>
<gene>
    <name evidence="2" type="ORF">SAMN03084138_03367</name>
</gene>
<organism evidence="2 3">
    <name type="scientific">Enterovibrio norvegicus DSM 15893</name>
    <dbReference type="NCBI Taxonomy" id="1121869"/>
    <lineage>
        <taxon>Bacteria</taxon>
        <taxon>Pseudomonadati</taxon>
        <taxon>Pseudomonadota</taxon>
        <taxon>Gammaproteobacteria</taxon>
        <taxon>Vibrionales</taxon>
        <taxon>Vibrionaceae</taxon>
        <taxon>Enterovibrio</taxon>
    </lineage>
</organism>
<dbReference type="EMBL" id="FOWR01000027">
    <property type="protein sequence ID" value="SFP87261.1"/>
    <property type="molecule type" value="Genomic_DNA"/>
</dbReference>
<dbReference type="Gene3D" id="3.30.110.40">
    <property type="entry name" value="TusA-like domain"/>
    <property type="match status" value="1"/>
</dbReference>
<name>A0A1I5TWI8_9GAMM</name>
<evidence type="ECO:0000259" key="1">
    <source>
        <dbReference type="Pfam" id="PF01206"/>
    </source>
</evidence>
<evidence type="ECO:0000313" key="3">
    <source>
        <dbReference type="Proteomes" id="UP000182692"/>
    </source>
</evidence>
<dbReference type="AlphaFoldDB" id="A0A1I5TWI8"/>